<dbReference type="OrthoDB" id="18440at2759"/>
<keyword evidence="3" id="KW-1185">Reference proteome</keyword>
<dbReference type="InterPro" id="IPR039258">
    <property type="entry name" value="ZNF511"/>
</dbReference>
<dbReference type="PANTHER" id="PTHR21354:SF0">
    <property type="entry name" value="ZINC FINGER PROTEIN 511"/>
    <property type="match status" value="1"/>
</dbReference>
<dbReference type="SMART" id="SM00355">
    <property type="entry name" value="ZnF_C2H2"/>
    <property type="match status" value="2"/>
</dbReference>
<dbReference type="RefSeq" id="XP_037138045.1">
    <property type="nucleotide sequence ID" value="XM_037282150.1"/>
</dbReference>
<dbReference type="PROSITE" id="PS00028">
    <property type="entry name" value="ZINC_FINGER_C2H2_1"/>
    <property type="match status" value="2"/>
</dbReference>
<sequence>MKRSIGASGYDGRLDFTRKTADVGVTCQEHPCVNVYVPIELYQCHVQQYHDNRCVQCGKNLVTENFLRLHLEEMHNPFNSGDGIRYRCFEEQCDEAFYSHQERVSHAVKSHQYPESFDFDIVQNGQLFS</sequence>
<organism evidence="2 3">
    <name type="scientific">Torulaspora globosa</name>
    <dbReference type="NCBI Taxonomy" id="48254"/>
    <lineage>
        <taxon>Eukaryota</taxon>
        <taxon>Fungi</taxon>
        <taxon>Dikarya</taxon>
        <taxon>Ascomycota</taxon>
        <taxon>Saccharomycotina</taxon>
        <taxon>Saccharomycetes</taxon>
        <taxon>Saccharomycetales</taxon>
        <taxon>Saccharomycetaceae</taxon>
        <taxon>Torulaspora</taxon>
    </lineage>
</organism>
<dbReference type="EMBL" id="CP059247">
    <property type="protein sequence ID" value="QLL31370.1"/>
    <property type="molecule type" value="Genomic_DNA"/>
</dbReference>
<dbReference type="Proteomes" id="UP000515788">
    <property type="component" value="Chromosome 2"/>
</dbReference>
<proteinExistence type="predicted"/>
<dbReference type="AlphaFoldDB" id="A0A7G3ZCY4"/>
<feature type="domain" description="C2H2-type" evidence="1">
    <location>
        <begin position="54"/>
        <end position="75"/>
    </location>
</feature>
<evidence type="ECO:0000313" key="2">
    <source>
        <dbReference type="EMBL" id="QLL31370.1"/>
    </source>
</evidence>
<dbReference type="PANTHER" id="PTHR21354">
    <property type="entry name" value="ZINC FINGER PROTEIN 511"/>
    <property type="match status" value="1"/>
</dbReference>
<gene>
    <name evidence="2" type="ORF">HG536_0B02330</name>
</gene>
<evidence type="ECO:0000259" key="1">
    <source>
        <dbReference type="PROSITE" id="PS00028"/>
    </source>
</evidence>
<evidence type="ECO:0000313" key="3">
    <source>
        <dbReference type="Proteomes" id="UP000515788"/>
    </source>
</evidence>
<feature type="domain" description="C2H2-type" evidence="1">
    <location>
        <begin position="88"/>
        <end position="111"/>
    </location>
</feature>
<dbReference type="InterPro" id="IPR013087">
    <property type="entry name" value="Znf_C2H2_type"/>
</dbReference>
<protein>
    <recommendedName>
        <fullName evidence="1">C2H2-type domain-containing protein</fullName>
    </recommendedName>
</protein>
<dbReference type="KEGG" id="tgb:HG536_0B02330"/>
<accession>A0A7G3ZCY4</accession>
<reference evidence="2 3" key="1">
    <citation type="submission" date="2020-06" db="EMBL/GenBank/DDBJ databases">
        <title>The yeast mating-type switching endonuclease HO is a domesticated member of an unorthodox homing genetic element family.</title>
        <authorList>
            <person name="Coughlan A.Y."/>
            <person name="Lombardi L."/>
            <person name="Braun-Galleani S."/>
            <person name="Martos A.R."/>
            <person name="Galeote V."/>
            <person name="Bigey F."/>
            <person name="Dequin S."/>
            <person name="Byrne K.P."/>
            <person name="Wolfe K.H."/>
        </authorList>
    </citation>
    <scope>NUCLEOTIDE SEQUENCE [LARGE SCALE GENOMIC DNA]</scope>
    <source>
        <strain evidence="2 3">CBS764</strain>
    </source>
</reference>
<dbReference type="GeneID" id="59324489"/>
<name>A0A7G3ZCY4_9SACH</name>